<feature type="region of interest" description="Disordered" evidence="1">
    <location>
        <begin position="29"/>
        <end position="54"/>
    </location>
</feature>
<sequence>MAGFRRSLQRIDERMDTVVGRVDAVERWATEDATESTGAPAVEENPANTTPQPPVHTFRDLDITDKIAFRRIAGLLGGSVRQTFDAVADSDAALQEVEMGEDGRGSRRSDGWADSSETDNCGPGFDGKSSELEAFLSRIRDVARSDRRDAWQSAVVRALPLVLKGDAAAWHESLPDAESDALNSVARWIETLRLAFPINVSALRTEAHDRAWRPALETANAYYYQKLRLLRHAWGFDQSEERLVEDIRAGFPVSFRTMLRVPNKGATIDTLRSQIAAYEPEWVLMYPALKTPAAASTPVAPKTASAKSSASSSWTPPAMARSASAPAPPAAAQTSPRTPTSAFGLAGTYDPSRITPAANGKKRVYRRPDTNEPMELNRPCGRCGQDHFSFEHSYLVASPAQIRMLEVWPGDDDYPVLYTGEAQDARPEDFS</sequence>
<dbReference type="EMBL" id="LWDD02003301">
    <property type="protein sequence ID" value="KAE8237490.1"/>
    <property type="molecule type" value="Genomic_DNA"/>
</dbReference>
<accession>A0A8T8SDS3</accession>
<feature type="compositionally biased region" description="Basic and acidic residues" evidence="1">
    <location>
        <begin position="101"/>
        <end position="111"/>
    </location>
</feature>
<organism evidence="2 3">
    <name type="scientific">Tilletia caries</name>
    <name type="common">wheat bunt fungus</name>
    <dbReference type="NCBI Taxonomy" id="13290"/>
    <lineage>
        <taxon>Eukaryota</taxon>
        <taxon>Fungi</taxon>
        <taxon>Dikarya</taxon>
        <taxon>Basidiomycota</taxon>
        <taxon>Ustilaginomycotina</taxon>
        <taxon>Exobasidiomycetes</taxon>
        <taxon>Tilletiales</taxon>
        <taxon>Tilletiaceae</taxon>
        <taxon>Tilletia</taxon>
    </lineage>
</organism>
<gene>
    <name evidence="2" type="ORF">A4X03_0g9104</name>
</gene>
<evidence type="ECO:0000313" key="2">
    <source>
        <dbReference type="EMBL" id="KAE8237490.1"/>
    </source>
</evidence>
<feature type="region of interest" description="Disordered" evidence="1">
    <location>
        <begin position="304"/>
        <end position="352"/>
    </location>
</feature>
<feature type="region of interest" description="Disordered" evidence="1">
    <location>
        <begin position="95"/>
        <end position="126"/>
    </location>
</feature>
<name>A0A8T8SDS3_9BASI</name>
<feature type="compositionally biased region" description="Low complexity" evidence="1">
    <location>
        <begin position="304"/>
        <end position="342"/>
    </location>
</feature>
<dbReference type="Proteomes" id="UP000077671">
    <property type="component" value="Unassembled WGS sequence"/>
</dbReference>
<reference evidence="2" key="2">
    <citation type="journal article" date="2019" name="IMA Fungus">
        <title>Genome sequencing and comparison of five Tilletia species to identify candidate genes for the detection of regulated species infecting wheat.</title>
        <authorList>
            <person name="Nguyen H.D.T."/>
            <person name="Sultana T."/>
            <person name="Kesanakurti P."/>
            <person name="Hambleton S."/>
        </authorList>
    </citation>
    <scope>NUCLEOTIDE SEQUENCE</scope>
    <source>
        <strain evidence="2">DAOMC 238032</strain>
    </source>
</reference>
<proteinExistence type="predicted"/>
<reference evidence="2" key="1">
    <citation type="submission" date="2016-04" db="EMBL/GenBank/DDBJ databases">
        <authorList>
            <person name="Nguyen H.D."/>
            <person name="Kesanakurti P."/>
            <person name="Cullis J."/>
            <person name="Levesque C.A."/>
            <person name="Hambleton S."/>
        </authorList>
    </citation>
    <scope>NUCLEOTIDE SEQUENCE</scope>
    <source>
        <strain evidence="2">DAOMC 238032</strain>
    </source>
</reference>
<protein>
    <submittedName>
        <fullName evidence="2">Uncharacterized protein</fullName>
    </submittedName>
</protein>
<dbReference type="AlphaFoldDB" id="A0A8T8SDS3"/>
<evidence type="ECO:0000313" key="3">
    <source>
        <dbReference type="Proteomes" id="UP000077671"/>
    </source>
</evidence>
<comment type="caution">
    <text evidence="2">The sequence shown here is derived from an EMBL/GenBank/DDBJ whole genome shotgun (WGS) entry which is preliminary data.</text>
</comment>
<evidence type="ECO:0000256" key="1">
    <source>
        <dbReference type="SAM" id="MobiDB-lite"/>
    </source>
</evidence>